<proteinExistence type="predicted"/>
<organism evidence="2 3">
    <name type="scientific">Candidatus Roizmanbacteria bacterium RIFCSPHIGHO2_02_FULL_37_24</name>
    <dbReference type="NCBI Taxonomy" id="1802037"/>
    <lineage>
        <taxon>Bacteria</taxon>
        <taxon>Candidatus Roizmaniibacteriota</taxon>
    </lineage>
</organism>
<comment type="caution">
    <text evidence="2">The sequence shown here is derived from an EMBL/GenBank/DDBJ whole genome shotgun (WGS) entry which is preliminary data.</text>
</comment>
<gene>
    <name evidence="2" type="ORF">A3C24_01195</name>
</gene>
<keyword evidence="1" id="KW-0812">Transmembrane</keyword>
<sequence>MTLSEFSFTVRRAAPVVILGFTLFIVFFVLMRMLFTALRPSAPQTVYTPAFGKIDPITFSQKIDYPPNPLFTIDNIEGRPITASSSADIYFVPQPTSRFGYAQALSFMAKAVGFSPETNYALTGTEAVYENGSQRLKVDISNFNFTFDLNFEQQPEIFDNTIIPDEINILNYAIEFLRKMNRYPSELAQGTNNVIYLKYEPTTKEFNVVENISDANVVEIDLFPPDIGVYPIVPPKYFNSQNYVVMVFKPRGYQVIKAQIKHFSKDIESAAPYPLKSGDLAWEELKNGKGTIVSSGQNTNQITIREMFVGYYDPDIYQPYFQPVYVFLGDNNFAAYVPAIQEEYVKMIDESL</sequence>
<name>A0A1F7H0L0_9BACT</name>
<evidence type="ECO:0000256" key="1">
    <source>
        <dbReference type="SAM" id="Phobius"/>
    </source>
</evidence>
<dbReference type="EMBL" id="MFZM01000004">
    <property type="protein sequence ID" value="OGK24721.1"/>
    <property type="molecule type" value="Genomic_DNA"/>
</dbReference>
<reference evidence="2 3" key="1">
    <citation type="journal article" date="2016" name="Nat. Commun.">
        <title>Thousands of microbial genomes shed light on interconnected biogeochemical processes in an aquifer system.</title>
        <authorList>
            <person name="Anantharaman K."/>
            <person name="Brown C.T."/>
            <person name="Hug L.A."/>
            <person name="Sharon I."/>
            <person name="Castelle C.J."/>
            <person name="Probst A.J."/>
            <person name="Thomas B.C."/>
            <person name="Singh A."/>
            <person name="Wilkins M.J."/>
            <person name="Karaoz U."/>
            <person name="Brodie E.L."/>
            <person name="Williams K.H."/>
            <person name="Hubbard S.S."/>
            <person name="Banfield J.F."/>
        </authorList>
    </citation>
    <scope>NUCLEOTIDE SEQUENCE [LARGE SCALE GENOMIC DNA]</scope>
</reference>
<feature type="transmembrane region" description="Helical" evidence="1">
    <location>
        <begin position="12"/>
        <end position="31"/>
    </location>
</feature>
<dbReference type="Proteomes" id="UP000177159">
    <property type="component" value="Unassembled WGS sequence"/>
</dbReference>
<accession>A0A1F7H0L0</accession>
<evidence type="ECO:0000313" key="3">
    <source>
        <dbReference type="Proteomes" id="UP000177159"/>
    </source>
</evidence>
<keyword evidence="1" id="KW-0472">Membrane</keyword>
<evidence type="ECO:0000313" key="2">
    <source>
        <dbReference type="EMBL" id="OGK24721.1"/>
    </source>
</evidence>
<protein>
    <submittedName>
        <fullName evidence="2">Uncharacterized protein</fullName>
    </submittedName>
</protein>
<keyword evidence="1" id="KW-1133">Transmembrane helix</keyword>
<dbReference type="AlphaFoldDB" id="A0A1F7H0L0"/>